<name>A0AAE0LZP8_9PEZI</name>
<feature type="region of interest" description="Disordered" evidence="1">
    <location>
        <begin position="1"/>
        <end position="37"/>
    </location>
</feature>
<feature type="region of interest" description="Disordered" evidence="1">
    <location>
        <begin position="58"/>
        <end position="97"/>
    </location>
</feature>
<reference evidence="2" key="2">
    <citation type="submission" date="2023-06" db="EMBL/GenBank/DDBJ databases">
        <authorList>
            <consortium name="Lawrence Berkeley National Laboratory"/>
            <person name="Haridas S."/>
            <person name="Hensen N."/>
            <person name="Bonometti L."/>
            <person name="Westerberg I."/>
            <person name="Brannstrom I.O."/>
            <person name="Guillou S."/>
            <person name="Cros-Aarteil S."/>
            <person name="Calhoun S."/>
            <person name="Kuo A."/>
            <person name="Mondo S."/>
            <person name="Pangilinan J."/>
            <person name="Riley R."/>
            <person name="Labutti K."/>
            <person name="Andreopoulos B."/>
            <person name="Lipzen A."/>
            <person name="Chen C."/>
            <person name="Yanf M."/>
            <person name="Daum C."/>
            <person name="Ng V."/>
            <person name="Clum A."/>
            <person name="Steindorff A."/>
            <person name="Ohm R."/>
            <person name="Martin F."/>
            <person name="Silar P."/>
            <person name="Natvig D."/>
            <person name="Lalanne C."/>
            <person name="Gautier V."/>
            <person name="Ament-Velasquez S.L."/>
            <person name="Kruys A."/>
            <person name="Hutchinson M.I."/>
            <person name="Powell A.J."/>
            <person name="Barry K."/>
            <person name="Miller A.N."/>
            <person name="Grigoriev I.V."/>
            <person name="Debuchy R."/>
            <person name="Gladieux P."/>
            <person name="Thoren M.H."/>
            <person name="Johannesson H."/>
        </authorList>
    </citation>
    <scope>NUCLEOTIDE SEQUENCE</scope>
    <source>
        <strain evidence="2">CBS 118394</strain>
    </source>
</reference>
<comment type="caution">
    <text evidence="2">The sequence shown here is derived from an EMBL/GenBank/DDBJ whole genome shotgun (WGS) entry which is preliminary data.</text>
</comment>
<feature type="compositionally biased region" description="Basic residues" evidence="1">
    <location>
        <begin position="1"/>
        <end position="10"/>
    </location>
</feature>
<keyword evidence="3" id="KW-1185">Reference proteome</keyword>
<organism evidence="2 3">
    <name type="scientific">Apodospora peruviana</name>
    <dbReference type="NCBI Taxonomy" id="516989"/>
    <lineage>
        <taxon>Eukaryota</taxon>
        <taxon>Fungi</taxon>
        <taxon>Dikarya</taxon>
        <taxon>Ascomycota</taxon>
        <taxon>Pezizomycotina</taxon>
        <taxon>Sordariomycetes</taxon>
        <taxon>Sordariomycetidae</taxon>
        <taxon>Sordariales</taxon>
        <taxon>Lasiosphaeriaceae</taxon>
        <taxon>Apodospora</taxon>
    </lineage>
</organism>
<feature type="region of interest" description="Disordered" evidence="1">
    <location>
        <begin position="206"/>
        <end position="244"/>
    </location>
</feature>
<evidence type="ECO:0000313" key="3">
    <source>
        <dbReference type="Proteomes" id="UP001283341"/>
    </source>
</evidence>
<proteinExistence type="predicted"/>
<dbReference type="AlphaFoldDB" id="A0AAE0LZP8"/>
<dbReference type="EMBL" id="JAUEDM010000007">
    <property type="protein sequence ID" value="KAK3313535.1"/>
    <property type="molecule type" value="Genomic_DNA"/>
</dbReference>
<feature type="compositionally biased region" description="Low complexity" evidence="1">
    <location>
        <begin position="18"/>
        <end position="27"/>
    </location>
</feature>
<evidence type="ECO:0000313" key="2">
    <source>
        <dbReference type="EMBL" id="KAK3313535.1"/>
    </source>
</evidence>
<accession>A0AAE0LZP8</accession>
<feature type="region of interest" description="Disordered" evidence="1">
    <location>
        <begin position="337"/>
        <end position="378"/>
    </location>
</feature>
<reference evidence="2" key="1">
    <citation type="journal article" date="2023" name="Mol. Phylogenet. Evol.">
        <title>Genome-scale phylogeny and comparative genomics of the fungal order Sordariales.</title>
        <authorList>
            <person name="Hensen N."/>
            <person name="Bonometti L."/>
            <person name="Westerberg I."/>
            <person name="Brannstrom I.O."/>
            <person name="Guillou S."/>
            <person name="Cros-Aarteil S."/>
            <person name="Calhoun S."/>
            <person name="Haridas S."/>
            <person name="Kuo A."/>
            <person name="Mondo S."/>
            <person name="Pangilinan J."/>
            <person name="Riley R."/>
            <person name="LaButti K."/>
            <person name="Andreopoulos B."/>
            <person name="Lipzen A."/>
            <person name="Chen C."/>
            <person name="Yan M."/>
            <person name="Daum C."/>
            <person name="Ng V."/>
            <person name="Clum A."/>
            <person name="Steindorff A."/>
            <person name="Ohm R.A."/>
            <person name="Martin F."/>
            <person name="Silar P."/>
            <person name="Natvig D.O."/>
            <person name="Lalanne C."/>
            <person name="Gautier V."/>
            <person name="Ament-Velasquez S.L."/>
            <person name="Kruys A."/>
            <person name="Hutchinson M.I."/>
            <person name="Powell A.J."/>
            <person name="Barry K."/>
            <person name="Miller A.N."/>
            <person name="Grigoriev I.V."/>
            <person name="Debuchy R."/>
            <person name="Gladieux P."/>
            <person name="Hiltunen Thoren M."/>
            <person name="Johannesson H."/>
        </authorList>
    </citation>
    <scope>NUCLEOTIDE SEQUENCE</scope>
    <source>
        <strain evidence="2">CBS 118394</strain>
    </source>
</reference>
<dbReference type="Proteomes" id="UP001283341">
    <property type="component" value="Unassembled WGS sequence"/>
</dbReference>
<gene>
    <name evidence="2" type="ORF">B0H66DRAFT_355349</name>
</gene>
<feature type="compositionally biased region" description="Polar residues" evidence="1">
    <location>
        <begin position="337"/>
        <end position="351"/>
    </location>
</feature>
<evidence type="ECO:0000256" key="1">
    <source>
        <dbReference type="SAM" id="MobiDB-lite"/>
    </source>
</evidence>
<sequence>MRPAVHRVPNHHAPPAPNTAAAFAPVPGNRLEDPFTSRSSSFTEFTFRRAPLTGSDGLPLVVPLPSNGPRPNTAGGTRGGRPISSQLPPMPSPWTERGSASVLEFEPAQVSTVPRRSNMVPKPHSALVQRVSNSIRDLIGPSSTTYASGSLIAPGSFQQRRLDQAAELRSALMPGSSSPISKCTPRPVATAVPNYAARVPVVPSQSLLQGRNRVPHSPPATLGESVKLGRSPPSSPPALTGASVPYDAPGTVAVPPVLHSQFPSSSPLRATPASLLLPEESLPLQLRLRPDTDTSMVPNEAQRTMATLAPDSGGVPPPSGQDSLSSRTFQMIRNTLGSSAKRTNEDASLSSPEHAGTAVIRRQPPARPTAASLFNNPPDIMAPPPTSTGRGIQGLPFCSGPQFPMPPPGLDAMGFPPRRPVSQFHLHAERQRAAMSAVEALGDVVRDEQSQAQQLWYTETQRARAQVLEAGGGDSAGITIAATRERRDASSVDRTASGFLVTAAPRMYQLHGGIVVRKSGGQAPFIARPLFMDMPGPDTVKGEQKESEVCI</sequence>
<protein>
    <submittedName>
        <fullName evidence="2">Uncharacterized protein</fullName>
    </submittedName>
</protein>